<proteinExistence type="predicted"/>
<accession>A0ACB7FLL7</accession>
<evidence type="ECO:0000313" key="2">
    <source>
        <dbReference type="Proteomes" id="UP000742417"/>
    </source>
</evidence>
<evidence type="ECO:0000313" key="1">
    <source>
        <dbReference type="EMBL" id="KAG8202222.1"/>
    </source>
</evidence>
<dbReference type="Proteomes" id="UP000742417">
    <property type="component" value="Unassembled WGS sequence"/>
</dbReference>
<gene>
    <name evidence="1" type="primary">MDM12</name>
    <name evidence="1" type="ORF">GWM34_02797</name>
</gene>
<sequence length="429" mass="48212">MSFDINWNQLTIDDTINQSIKEFLDQQFKNISLPSFISNLAVTDFNLGEIPPEVTIRHIGDPFEEFYEDENNLGAINEVNNDSKDEHLKNHGDGINNGSGYNSQNLDDEDEDDDDDDEDDEDDEEEDEYDYDDHDLGTINEGISLLNFNENSTTPSANSFAGLAAPPLPPPLNPSRDSFHSILHPYGVNSIIGATGAGSETPTNILNQNYLSSRVLPKISVKQKQPHHDDNDIQLIVEINYKGDMHINLLVNLLVNYPSPNFISLPIKLHITDIVIHSIATIAYLKKSVFLSFLCDVDDTFPDFDSNVQTPTSTTGGNFVDYYSNDATINKERIDIVKKIKIESEIGEVENNILRNVGKVEKFLVEQLRNILRDEIAWPSWICIDMNDDDDEEEEEEEELEDNDGGNSDLNDNDGKHGDGRTDETEAGE</sequence>
<comment type="caution">
    <text evidence="1">The sequence shown here is derived from an EMBL/GenBank/DDBJ whole genome shotgun (WGS) entry which is preliminary data.</text>
</comment>
<organism evidence="1 2">
    <name type="scientific">Candida africana</name>
    <dbReference type="NCBI Taxonomy" id="241526"/>
    <lineage>
        <taxon>Eukaryota</taxon>
        <taxon>Fungi</taxon>
        <taxon>Dikarya</taxon>
        <taxon>Ascomycota</taxon>
        <taxon>Saccharomycotina</taxon>
        <taxon>Pichiomycetes</taxon>
        <taxon>Debaryomycetaceae</taxon>
        <taxon>Candida/Lodderomyces clade</taxon>
        <taxon>Candida</taxon>
    </lineage>
</organism>
<feature type="non-terminal residue" evidence="1">
    <location>
        <position position="1"/>
    </location>
</feature>
<protein>
    <submittedName>
        <fullName evidence="1">MDM12</fullName>
    </submittedName>
</protein>
<dbReference type="EMBL" id="JAENJO010000007">
    <property type="protein sequence ID" value="KAG8202222.1"/>
    <property type="molecule type" value="Genomic_DNA"/>
</dbReference>
<reference evidence="1" key="1">
    <citation type="submission" date="2020-12" db="EMBL/GenBank/DDBJ databases">
        <title>Draft Genome of Candida africana.</title>
        <authorList>
            <person name="Ayanbimpe G.M."/>
            <person name="Enweani I.B."/>
            <person name="Aguiyi J.C."/>
            <person name="Nnadi U.P."/>
            <person name="Izam Y."/>
            <person name="Ubani A."/>
            <person name="Ngene A.C."/>
        </authorList>
    </citation>
    <scope>NUCLEOTIDE SEQUENCE</scope>
    <source>
        <strain evidence="1">CEC4854</strain>
    </source>
</reference>
<keyword evidence="2" id="KW-1185">Reference proteome</keyword>
<name>A0ACB7FLL7_9ASCO</name>